<dbReference type="EMBL" id="FJYW01000001">
    <property type="protein sequence ID" value="CZW64022.1"/>
    <property type="molecule type" value="Genomic_DNA"/>
</dbReference>
<comment type="caution">
    <text evidence="1">The sequence shown here is derived from an EMBL/GenBank/DDBJ whole genome shotgun (WGS) entry which is preliminary data.</text>
</comment>
<reference evidence="1 2" key="1">
    <citation type="submission" date="2016-03" db="EMBL/GenBank/DDBJ databases">
        <authorList>
            <consortium name="Pathogen Informatics"/>
        </authorList>
    </citation>
    <scope>NUCLEOTIDE SEQUENCE [LARGE SCALE GENOMIC DNA]</scope>
    <source>
        <strain evidence="2">e1424</strain>
    </source>
</reference>
<dbReference type="RefSeq" id="WP_125183036.1">
    <property type="nucleotide sequence ID" value="NZ_BPUF01000007.1"/>
</dbReference>
<dbReference type="AlphaFoldDB" id="A0A822WI39"/>
<accession>A0A822WI39</accession>
<sequence>MFLMNSTTHINKLADEITSYTDDQLSVIAKCAGCSVEELKSSQQTITKTLNTPVNPLEGLQARLKTLAQGK</sequence>
<gene>
    <name evidence="1" type="ORF">SAMEA2273352_00443</name>
</gene>
<proteinExistence type="predicted"/>
<dbReference type="Proteomes" id="UP000076205">
    <property type="component" value="Unassembled WGS sequence"/>
</dbReference>
<evidence type="ECO:0000313" key="1">
    <source>
        <dbReference type="EMBL" id="CZW64022.1"/>
    </source>
</evidence>
<organism evidence="1 2">
    <name type="scientific">Enterobacter hormaechei</name>
    <dbReference type="NCBI Taxonomy" id="158836"/>
    <lineage>
        <taxon>Bacteria</taxon>
        <taxon>Pseudomonadati</taxon>
        <taxon>Pseudomonadota</taxon>
        <taxon>Gammaproteobacteria</taxon>
        <taxon>Enterobacterales</taxon>
        <taxon>Enterobacteriaceae</taxon>
        <taxon>Enterobacter</taxon>
        <taxon>Enterobacter cloacae complex</taxon>
    </lineage>
</organism>
<evidence type="ECO:0000313" key="2">
    <source>
        <dbReference type="Proteomes" id="UP000076205"/>
    </source>
</evidence>
<name>A0A822WI39_9ENTR</name>
<protein>
    <submittedName>
        <fullName evidence="1">Uncharacterized protein</fullName>
    </submittedName>
</protein>